<feature type="domain" description="Polymerase beta nucleotidyltransferase" evidence="4">
    <location>
        <begin position="12"/>
        <end position="49"/>
    </location>
</feature>
<protein>
    <recommendedName>
        <fullName evidence="1">protein adenylyltransferase</fullName>
        <ecNumber evidence="1">2.7.7.108</ecNumber>
    </recommendedName>
</protein>
<sequence length="50" mass="5656">MKFGIDDLKLKSIVEVIKKYSVEKAVIFGSRARGDYKNTSDIDIAIYSKT</sequence>
<organism evidence="5 6">
    <name type="scientific">Methanococcus maripaludis</name>
    <name type="common">Methanococcus deltae</name>
    <dbReference type="NCBI Taxonomy" id="39152"/>
    <lineage>
        <taxon>Archaea</taxon>
        <taxon>Methanobacteriati</taxon>
        <taxon>Methanobacteriota</taxon>
        <taxon>Methanomada group</taxon>
        <taxon>Methanococci</taxon>
        <taxon>Methanococcales</taxon>
        <taxon>Methanococcaceae</taxon>
        <taxon>Methanococcus</taxon>
    </lineage>
</organism>
<dbReference type="SUPFAM" id="SSF81301">
    <property type="entry name" value="Nucleotidyltransferase"/>
    <property type="match status" value="1"/>
</dbReference>
<keyword evidence="5" id="KW-0808">Transferase</keyword>
<dbReference type="GO" id="GO:0070733">
    <property type="term" value="F:AMPylase activity"/>
    <property type="evidence" value="ECO:0007669"/>
    <property type="project" value="UniProtKB-EC"/>
</dbReference>
<gene>
    <name evidence="5" type="ORF">HNP96_000018</name>
</gene>
<dbReference type="Pfam" id="PF18765">
    <property type="entry name" value="Polbeta"/>
    <property type="match status" value="1"/>
</dbReference>
<evidence type="ECO:0000313" key="5">
    <source>
        <dbReference type="EMBL" id="MBB6495997.1"/>
    </source>
</evidence>
<evidence type="ECO:0000256" key="2">
    <source>
        <dbReference type="ARBA" id="ARBA00047518"/>
    </source>
</evidence>
<dbReference type="InterPro" id="IPR043519">
    <property type="entry name" value="NT_sf"/>
</dbReference>
<comment type="catalytic activity">
    <reaction evidence="3">
        <text>L-tyrosyl-[protein] + ATP = O-(5'-adenylyl)-L-tyrosyl-[protein] + diphosphate</text>
        <dbReference type="Rhea" id="RHEA:54288"/>
        <dbReference type="Rhea" id="RHEA-COMP:10136"/>
        <dbReference type="Rhea" id="RHEA-COMP:13846"/>
        <dbReference type="ChEBI" id="CHEBI:30616"/>
        <dbReference type="ChEBI" id="CHEBI:33019"/>
        <dbReference type="ChEBI" id="CHEBI:46858"/>
        <dbReference type="ChEBI" id="CHEBI:83624"/>
        <dbReference type="EC" id="2.7.7.108"/>
    </reaction>
</comment>
<proteinExistence type="predicted"/>
<comment type="caution">
    <text evidence="5">The sequence shown here is derived from an EMBL/GenBank/DDBJ whole genome shotgun (WGS) entry which is preliminary data.</text>
</comment>
<evidence type="ECO:0000259" key="4">
    <source>
        <dbReference type="Pfam" id="PF18765"/>
    </source>
</evidence>
<accession>A0A7J9S7D6</accession>
<dbReference type="InterPro" id="IPR041633">
    <property type="entry name" value="Polbeta"/>
</dbReference>
<name>A0A7J9S7D6_METMI</name>
<reference evidence="5 6" key="1">
    <citation type="submission" date="2020-08" db="EMBL/GenBank/DDBJ databases">
        <title>Genomic Encyclopedia of Type Strains, Phase IV (KMG-V): Genome sequencing to study the core and pangenomes of soil and plant-associated prokaryotes.</title>
        <authorList>
            <person name="Whitman W."/>
        </authorList>
    </citation>
    <scope>NUCLEOTIDE SEQUENCE [LARGE SCALE GENOMIC DNA]</scope>
    <source>
        <strain evidence="5 6">D1</strain>
    </source>
</reference>
<dbReference type="EC" id="2.7.7.108" evidence="1"/>
<dbReference type="CDD" id="cd05403">
    <property type="entry name" value="NT_KNTase_like"/>
    <property type="match status" value="1"/>
</dbReference>
<comment type="catalytic activity">
    <reaction evidence="2">
        <text>O-(5'-adenylyl)-L-tyrosyl-[protein] + ATP = O-[5'-(adenylyl-(5'-&gt;3')-adenylyl)]-L-tyrosyl-[protein] + diphosphate</text>
        <dbReference type="Rhea" id="RHEA:66528"/>
        <dbReference type="Rhea" id="RHEA-COMP:13846"/>
        <dbReference type="Rhea" id="RHEA-COMP:17046"/>
        <dbReference type="ChEBI" id="CHEBI:30616"/>
        <dbReference type="ChEBI" id="CHEBI:33019"/>
        <dbReference type="ChEBI" id="CHEBI:83624"/>
        <dbReference type="ChEBI" id="CHEBI:167160"/>
    </reaction>
</comment>
<dbReference type="EMBL" id="JACHED010000001">
    <property type="protein sequence ID" value="MBB6495997.1"/>
    <property type="molecule type" value="Genomic_DNA"/>
</dbReference>
<evidence type="ECO:0000256" key="3">
    <source>
        <dbReference type="ARBA" id="ARBA00048696"/>
    </source>
</evidence>
<dbReference type="Gene3D" id="3.30.460.10">
    <property type="entry name" value="Beta Polymerase, domain 2"/>
    <property type="match status" value="1"/>
</dbReference>
<evidence type="ECO:0000256" key="1">
    <source>
        <dbReference type="ARBA" id="ARBA00034531"/>
    </source>
</evidence>
<evidence type="ECO:0000313" key="6">
    <source>
        <dbReference type="Proteomes" id="UP000590564"/>
    </source>
</evidence>
<dbReference type="Proteomes" id="UP000590564">
    <property type="component" value="Unassembled WGS sequence"/>
</dbReference>
<dbReference type="AlphaFoldDB" id="A0A7J9S7D6"/>
<dbReference type="RefSeq" id="WP_260399161.1">
    <property type="nucleotide sequence ID" value="NZ_JACHED010000001.1"/>
</dbReference>